<protein>
    <submittedName>
        <fullName evidence="2">Uncharacterized protein</fullName>
    </submittedName>
</protein>
<dbReference type="EMBL" id="CADCWF010000051">
    <property type="protein sequence ID" value="CAA9542201.1"/>
    <property type="molecule type" value="Genomic_DNA"/>
</dbReference>
<feature type="non-terminal residue" evidence="2">
    <location>
        <position position="95"/>
    </location>
</feature>
<evidence type="ECO:0000313" key="2">
    <source>
        <dbReference type="EMBL" id="CAA9542201.1"/>
    </source>
</evidence>
<organism evidence="2">
    <name type="scientific">uncultured Thermomicrobiales bacterium</name>
    <dbReference type="NCBI Taxonomy" id="1645740"/>
    <lineage>
        <taxon>Bacteria</taxon>
        <taxon>Pseudomonadati</taxon>
        <taxon>Thermomicrobiota</taxon>
        <taxon>Thermomicrobia</taxon>
        <taxon>Thermomicrobiales</taxon>
        <taxon>environmental samples</taxon>
    </lineage>
</organism>
<proteinExistence type="predicted"/>
<feature type="compositionally biased region" description="Basic residues" evidence="1">
    <location>
        <begin position="75"/>
        <end position="95"/>
    </location>
</feature>
<feature type="non-terminal residue" evidence="2">
    <location>
        <position position="1"/>
    </location>
</feature>
<feature type="region of interest" description="Disordered" evidence="1">
    <location>
        <begin position="1"/>
        <end position="95"/>
    </location>
</feature>
<name>A0A6J4UA37_9BACT</name>
<sequence>VGAALAAGPGGPRGEDDPGAAEGTGLDPVRARPAGGRPAADGLPLGARAADAAGAPTPPPRPGLRPLLGRDRAGPARRSRARRAAARHHHRPGRL</sequence>
<gene>
    <name evidence="2" type="ORF">AVDCRST_MAG59-931</name>
</gene>
<accession>A0A6J4UA37</accession>
<evidence type="ECO:0000256" key="1">
    <source>
        <dbReference type="SAM" id="MobiDB-lite"/>
    </source>
</evidence>
<dbReference type="AlphaFoldDB" id="A0A6J4UA37"/>
<reference evidence="2" key="1">
    <citation type="submission" date="2020-02" db="EMBL/GenBank/DDBJ databases">
        <authorList>
            <person name="Meier V. D."/>
        </authorList>
    </citation>
    <scope>NUCLEOTIDE SEQUENCE</scope>
    <source>
        <strain evidence="2">AVDCRST_MAG59</strain>
    </source>
</reference>
<feature type="compositionally biased region" description="Low complexity" evidence="1">
    <location>
        <begin position="27"/>
        <end position="55"/>
    </location>
</feature>